<dbReference type="Pfam" id="PF05050">
    <property type="entry name" value="Methyltransf_21"/>
    <property type="match status" value="1"/>
</dbReference>
<dbReference type="InterPro" id="IPR006342">
    <property type="entry name" value="FkbM_mtfrase"/>
</dbReference>
<gene>
    <name evidence="2" type="ORF">B0A70_04270</name>
</gene>
<feature type="domain" description="Methyltransferase FkbM" evidence="1">
    <location>
        <begin position="59"/>
        <end position="219"/>
    </location>
</feature>
<dbReference type="InterPro" id="IPR029063">
    <property type="entry name" value="SAM-dependent_MTases_sf"/>
</dbReference>
<dbReference type="PANTHER" id="PTHR36973">
    <property type="entry name" value="SLL1456 PROTEIN-RELATED"/>
    <property type="match status" value="1"/>
</dbReference>
<evidence type="ECO:0000259" key="1">
    <source>
        <dbReference type="Pfam" id="PF05050"/>
    </source>
</evidence>
<dbReference type="OrthoDB" id="9812600at2"/>
<dbReference type="PANTHER" id="PTHR36973:SF4">
    <property type="entry name" value="NODULATION PROTEIN"/>
    <property type="match status" value="1"/>
</dbReference>
<dbReference type="Proteomes" id="UP000238314">
    <property type="component" value="Unassembled WGS sequence"/>
</dbReference>
<dbReference type="AlphaFoldDB" id="A0A2S7KH47"/>
<dbReference type="GO" id="GO:0008171">
    <property type="term" value="F:O-methyltransferase activity"/>
    <property type="evidence" value="ECO:0007669"/>
    <property type="project" value="TreeGrafter"/>
</dbReference>
<dbReference type="InterPro" id="IPR053188">
    <property type="entry name" value="FkbM_Methyltransferase"/>
</dbReference>
<protein>
    <recommendedName>
        <fullName evidence="1">Methyltransferase FkbM domain-containing protein</fullName>
    </recommendedName>
</protein>
<evidence type="ECO:0000313" key="3">
    <source>
        <dbReference type="Proteomes" id="UP000238314"/>
    </source>
</evidence>
<proteinExistence type="predicted"/>
<sequence>MKTLLSNLAKMMGYRIIKNSTLIQQSTQNVTVVENKADLLTTFYSNLKTAGFFPSFVVDIGANTGTWTRELLKNFPDSKVLMIEPQQRLQSHFQDLLNENVSYLPVGVGNKNDILKFTIHDRDDSCSFIYSEEEAKELGYEQVSIPIKTLNTIIKENNCPTPDLIKIDAEGLDLEVIEGASDFYGKTEVFLVEATVCNKTYNNTVFEVVKLMDKCGYQMFEITDLNRPFPDNQILWLIEIVFVQKNGQLLRNSNLTV</sequence>
<evidence type="ECO:0000313" key="2">
    <source>
        <dbReference type="EMBL" id="PQA96339.1"/>
    </source>
</evidence>
<dbReference type="Gene3D" id="3.40.50.150">
    <property type="entry name" value="Vaccinia Virus protein VP39"/>
    <property type="match status" value="1"/>
</dbReference>
<dbReference type="EMBL" id="MUGO01000003">
    <property type="protein sequence ID" value="PQA96339.1"/>
    <property type="molecule type" value="Genomic_DNA"/>
</dbReference>
<dbReference type="RefSeq" id="WP_076449448.1">
    <property type="nucleotide sequence ID" value="NZ_FTOJ01000001.1"/>
</dbReference>
<organism evidence="2 3">
    <name type="scientific">Chryseobacterium piscicola</name>
    <dbReference type="NCBI Taxonomy" id="551459"/>
    <lineage>
        <taxon>Bacteria</taxon>
        <taxon>Pseudomonadati</taxon>
        <taxon>Bacteroidota</taxon>
        <taxon>Flavobacteriia</taxon>
        <taxon>Flavobacteriales</taxon>
        <taxon>Weeksellaceae</taxon>
        <taxon>Chryseobacterium group</taxon>
        <taxon>Chryseobacterium</taxon>
    </lineage>
</organism>
<keyword evidence="3" id="KW-1185">Reference proteome</keyword>
<accession>A0A2S7KH47</accession>
<reference evidence="2 3" key="1">
    <citation type="submission" date="2016-11" db="EMBL/GenBank/DDBJ databases">
        <title>Whole genomes of Flavobacteriaceae.</title>
        <authorList>
            <person name="Stine C."/>
            <person name="Li C."/>
            <person name="Tadesse D."/>
        </authorList>
    </citation>
    <scope>NUCLEOTIDE SEQUENCE [LARGE SCALE GENOMIC DNA]</scope>
    <source>
        <strain evidence="2 3">DSM 21068</strain>
    </source>
</reference>
<name>A0A2S7KH47_9FLAO</name>
<comment type="caution">
    <text evidence="2">The sequence shown here is derived from an EMBL/GenBank/DDBJ whole genome shotgun (WGS) entry which is preliminary data.</text>
</comment>
<dbReference type="NCBIfam" id="TIGR01444">
    <property type="entry name" value="fkbM_fam"/>
    <property type="match status" value="1"/>
</dbReference>
<dbReference type="SUPFAM" id="SSF53335">
    <property type="entry name" value="S-adenosyl-L-methionine-dependent methyltransferases"/>
    <property type="match status" value="1"/>
</dbReference>